<evidence type="ECO:0000313" key="8">
    <source>
        <dbReference type="EMBL" id="OGJ00954.1"/>
    </source>
</evidence>
<evidence type="ECO:0000256" key="6">
    <source>
        <dbReference type="ARBA" id="ARBA00022884"/>
    </source>
</evidence>
<comment type="similarity">
    <text evidence="1">Belongs to the HicA mRNA interferase family.</text>
</comment>
<evidence type="ECO:0000256" key="2">
    <source>
        <dbReference type="ARBA" id="ARBA00022649"/>
    </source>
</evidence>
<dbReference type="AlphaFoldDB" id="A0A1F6Y3J9"/>
<dbReference type="EMBL" id="MFVU01000032">
    <property type="protein sequence ID" value="OGJ00954.1"/>
    <property type="molecule type" value="Genomic_DNA"/>
</dbReference>
<sequence>MKRVLLIKHLEKNNCFFAREGSKHSVYYNPKTNKSSTIPRHADIRSFLAEKICKDLGIILPPNQGK</sequence>
<evidence type="ECO:0000256" key="3">
    <source>
        <dbReference type="ARBA" id="ARBA00022722"/>
    </source>
</evidence>
<dbReference type="GO" id="GO:0003729">
    <property type="term" value="F:mRNA binding"/>
    <property type="evidence" value="ECO:0007669"/>
    <property type="project" value="InterPro"/>
</dbReference>
<proteinExistence type="inferred from homology"/>
<dbReference type="Pfam" id="PF07927">
    <property type="entry name" value="HicA_toxin"/>
    <property type="match status" value="1"/>
</dbReference>
<gene>
    <name evidence="8" type="ORF">A3G53_02810</name>
</gene>
<dbReference type="Gene3D" id="3.30.920.30">
    <property type="entry name" value="Hypothetical protein"/>
    <property type="match status" value="1"/>
</dbReference>
<evidence type="ECO:0000256" key="5">
    <source>
        <dbReference type="ARBA" id="ARBA00022801"/>
    </source>
</evidence>
<dbReference type="InterPro" id="IPR012933">
    <property type="entry name" value="HicA_mRNA_interferase"/>
</dbReference>
<dbReference type="GO" id="GO:0004519">
    <property type="term" value="F:endonuclease activity"/>
    <property type="evidence" value="ECO:0007669"/>
    <property type="project" value="UniProtKB-KW"/>
</dbReference>
<keyword evidence="6" id="KW-0694">RNA-binding</keyword>
<evidence type="ECO:0000256" key="4">
    <source>
        <dbReference type="ARBA" id="ARBA00022759"/>
    </source>
</evidence>
<dbReference type="Proteomes" id="UP000178645">
    <property type="component" value="Unassembled WGS sequence"/>
</dbReference>
<keyword evidence="7" id="KW-0346">Stress response</keyword>
<keyword evidence="3" id="KW-0540">Nuclease</keyword>
<protein>
    <submittedName>
        <fullName evidence="8">Addiction module toxin, HicA family</fullName>
    </submittedName>
</protein>
<name>A0A1F6Y3J9_9BACT</name>
<keyword evidence="2" id="KW-1277">Toxin-antitoxin system</keyword>
<keyword evidence="5" id="KW-0378">Hydrolase</keyword>
<evidence type="ECO:0000313" key="9">
    <source>
        <dbReference type="Proteomes" id="UP000178645"/>
    </source>
</evidence>
<evidence type="ECO:0000256" key="7">
    <source>
        <dbReference type="ARBA" id="ARBA00023016"/>
    </source>
</evidence>
<evidence type="ECO:0000256" key="1">
    <source>
        <dbReference type="ARBA" id="ARBA00006620"/>
    </source>
</evidence>
<dbReference type="SUPFAM" id="SSF54786">
    <property type="entry name" value="YcfA/nrd intein domain"/>
    <property type="match status" value="1"/>
</dbReference>
<reference evidence="8 9" key="1">
    <citation type="journal article" date="2016" name="Nat. Commun.">
        <title>Thousands of microbial genomes shed light on interconnected biogeochemical processes in an aquifer system.</title>
        <authorList>
            <person name="Anantharaman K."/>
            <person name="Brown C.T."/>
            <person name="Hug L.A."/>
            <person name="Sharon I."/>
            <person name="Castelle C.J."/>
            <person name="Probst A.J."/>
            <person name="Thomas B.C."/>
            <person name="Singh A."/>
            <person name="Wilkins M.J."/>
            <person name="Karaoz U."/>
            <person name="Brodie E.L."/>
            <person name="Williams K.H."/>
            <person name="Hubbard S.S."/>
            <person name="Banfield J.F."/>
        </authorList>
    </citation>
    <scope>NUCLEOTIDE SEQUENCE [LARGE SCALE GENOMIC DNA]</scope>
</reference>
<accession>A0A1F6Y3J9</accession>
<dbReference type="InterPro" id="IPR038570">
    <property type="entry name" value="HicA_sf"/>
</dbReference>
<comment type="caution">
    <text evidence="8">The sequence shown here is derived from an EMBL/GenBank/DDBJ whole genome shotgun (WGS) entry which is preliminary data.</text>
</comment>
<organism evidence="8 9">
    <name type="scientific">Candidatus Nomurabacteria bacterium RIFCSPLOWO2_12_FULL_44_11</name>
    <dbReference type="NCBI Taxonomy" id="1801796"/>
    <lineage>
        <taxon>Bacteria</taxon>
        <taxon>Candidatus Nomuraibacteriota</taxon>
    </lineage>
</organism>
<keyword evidence="4" id="KW-0255">Endonuclease</keyword>
<dbReference type="GO" id="GO:0016787">
    <property type="term" value="F:hydrolase activity"/>
    <property type="evidence" value="ECO:0007669"/>
    <property type="project" value="UniProtKB-KW"/>
</dbReference>